<gene>
    <name evidence="1" type="ORF">E4U03_12235</name>
</gene>
<evidence type="ECO:0000313" key="2">
    <source>
        <dbReference type="Proteomes" id="UP000297951"/>
    </source>
</evidence>
<accession>A0A4Y9F1F3</accession>
<dbReference type="Proteomes" id="UP000297951">
    <property type="component" value="Unassembled WGS sequence"/>
</dbReference>
<name>A0A4Y9F1F3_9MICC</name>
<reference evidence="1 2" key="1">
    <citation type="submission" date="2019-03" db="EMBL/GenBank/DDBJ databases">
        <title>Diversity of the mouse oral microbiome.</title>
        <authorList>
            <person name="Joseph S."/>
            <person name="Aduse-Opoku J."/>
            <person name="Curtis M."/>
            <person name="Wade W."/>
            <person name="Hashim A."/>
        </authorList>
    </citation>
    <scope>NUCLEOTIDE SEQUENCE [LARGE SCALE GENOMIC DNA]</scope>
    <source>
        <strain evidence="2">irhom_31</strain>
    </source>
</reference>
<sequence length="393" mass="43343">MEVTEATSYGGVVYSSIFARERYLGEGTILQRDVSAMPLDERSEETAATVAALAPFRPNGAFGSSTSLNTSSFGTQPIHAYLVDSSITGHGTRRFEQAVAIGTDKAEYDQYLNGDIPAEPWMVPAQNGDRGLAIYDVSTGIMREYFMTVSVSADRPEVWKGTGGYSIVRPGLTHLAEDNYALQQRRGLSNIAGMHNSFGFIGIQEALVKRIDHALCVTASALRMHDDSGSPYISWPSRGSDGKLENYLPGGSKYAQGQVWGGSTVTPTHGQWGRVDPELDPMYNPKTGKPFPEFTRVLIEAAKKYGLVFTDTNLWTHAFNAEQGRTFAHFYGEDPWKRGGIIERSYIDKYGNNGFDVSDFPWASVQWAPVDWGRPSPDMNLRPGQLAPWEREA</sequence>
<protein>
    <submittedName>
        <fullName evidence="1">Uncharacterized protein</fullName>
    </submittedName>
</protein>
<dbReference type="OrthoDB" id="337615at2"/>
<evidence type="ECO:0000313" key="1">
    <source>
        <dbReference type="EMBL" id="TFU19692.1"/>
    </source>
</evidence>
<comment type="caution">
    <text evidence="1">The sequence shown here is derived from an EMBL/GenBank/DDBJ whole genome shotgun (WGS) entry which is preliminary data.</text>
</comment>
<dbReference type="AlphaFoldDB" id="A0A4Y9F1F3"/>
<organism evidence="1 2">
    <name type="scientific">Rothia nasimurium</name>
    <dbReference type="NCBI Taxonomy" id="85336"/>
    <lineage>
        <taxon>Bacteria</taxon>
        <taxon>Bacillati</taxon>
        <taxon>Actinomycetota</taxon>
        <taxon>Actinomycetes</taxon>
        <taxon>Micrococcales</taxon>
        <taxon>Micrococcaceae</taxon>
        <taxon>Rothia</taxon>
    </lineage>
</organism>
<proteinExistence type="predicted"/>
<dbReference type="EMBL" id="SPQC01000075">
    <property type="protein sequence ID" value="TFU19692.1"/>
    <property type="molecule type" value="Genomic_DNA"/>
</dbReference>
<dbReference type="RefSeq" id="WP_135013998.1">
    <property type="nucleotide sequence ID" value="NZ_JADGLK010000075.1"/>
</dbReference>